<reference evidence="5" key="1">
    <citation type="submission" date="2019-09" db="EMBL/GenBank/DDBJ databases">
        <title>Bird 10,000 Genomes (B10K) Project - Family phase.</title>
        <authorList>
            <person name="Zhang G."/>
        </authorList>
    </citation>
    <scope>NUCLEOTIDE SEQUENCE</scope>
    <source>
        <strain evidence="5">B10K-DU-008-47</strain>
        <tissue evidence="5">Mixed tissue sample</tissue>
    </source>
</reference>
<dbReference type="SMART" id="SM00406">
    <property type="entry name" value="IGv"/>
    <property type="match status" value="1"/>
</dbReference>
<dbReference type="InterPro" id="IPR050199">
    <property type="entry name" value="IgHV"/>
</dbReference>
<evidence type="ECO:0000313" key="5">
    <source>
        <dbReference type="EMBL" id="NWH69910.1"/>
    </source>
</evidence>
<evidence type="ECO:0000256" key="2">
    <source>
        <dbReference type="ARBA" id="ARBA00023130"/>
    </source>
</evidence>
<dbReference type="Proteomes" id="UP000653271">
    <property type="component" value="Unassembled WGS sequence"/>
</dbReference>
<dbReference type="Gene3D" id="2.60.40.10">
    <property type="entry name" value="Immunoglobulins"/>
    <property type="match status" value="1"/>
</dbReference>
<organism evidence="5 6">
    <name type="scientific">Piaya cayana</name>
    <name type="common">Common squirrel cuckoo</name>
    <dbReference type="NCBI Taxonomy" id="33601"/>
    <lineage>
        <taxon>Eukaryota</taxon>
        <taxon>Metazoa</taxon>
        <taxon>Chordata</taxon>
        <taxon>Craniata</taxon>
        <taxon>Vertebrata</taxon>
        <taxon>Euteleostomi</taxon>
        <taxon>Archelosauria</taxon>
        <taxon>Archosauria</taxon>
        <taxon>Dinosauria</taxon>
        <taxon>Saurischia</taxon>
        <taxon>Theropoda</taxon>
        <taxon>Coelurosauria</taxon>
        <taxon>Aves</taxon>
        <taxon>Neognathae</taxon>
        <taxon>Neoaves</taxon>
        <taxon>Otidimorphae</taxon>
        <taxon>Cuculiformes</taxon>
        <taxon>Coccyzidae</taxon>
        <taxon>Piaya</taxon>
    </lineage>
</organism>
<dbReference type="InterPro" id="IPR007110">
    <property type="entry name" value="Ig-like_dom"/>
</dbReference>
<dbReference type="AlphaFoldDB" id="A0A850WI26"/>
<dbReference type="PANTHER" id="PTHR23266">
    <property type="entry name" value="IMMUNOGLOBULIN HEAVY CHAIN"/>
    <property type="match status" value="1"/>
</dbReference>
<dbReference type="InterPro" id="IPR013783">
    <property type="entry name" value="Ig-like_fold"/>
</dbReference>
<protein>
    <submittedName>
        <fullName evidence="5">HV03 protein</fullName>
    </submittedName>
</protein>
<dbReference type="OrthoDB" id="9426090at2759"/>
<evidence type="ECO:0000256" key="1">
    <source>
        <dbReference type="ARBA" id="ARBA00022859"/>
    </source>
</evidence>
<accession>A0A850WI26</accession>
<feature type="non-terminal residue" evidence="5">
    <location>
        <position position="105"/>
    </location>
</feature>
<dbReference type="InterPro" id="IPR036179">
    <property type="entry name" value="Ig-like_dom_sf"/>
</dbReference>
<feature type="domain" description="Ig-like" evidence="4">
    <location>
        <begin position="19"/>
        <end position="105"/>
    </location>
</feature>
<keyword evidence="6" id="KW-1185">Reference proteome</keyword>
<dbReference type="InterPro" id="IPR013106">
    <property type="entry name" value="Ig_V-set"/>
</dbReference>
<gene>
    <name evidence="5" type="primary">G4_1</name>
    <name evidence="5" type="ORF">PIACAY_R01765</name>
</gene>
<dbReference type="Pfam" id="PF07686">
    <property type="entry name" value="V-set"/>
    <property type="match status" value="1"/>
</dbReference>
<feature type="non-terminal residue" evidence="5">
    <location>
        <position position="1"/>
    </location>
</feature>
<keyword evidence="1" id="KW-0391">Immunity</keyword>
<keyword evidence="2" id="KW-1064">Adaptive immunity</keyword>
<dbReference type="GO" id="GO:0002250">
    <property type="term" value="P:adaptive immune response"/>
    <property type="evidence" value="ECO:0007669"/>
    <property type="project" value="UniProtKB-KW"/>
</dbReference>
<dbReference type="PROSITE" id="PS50835">
    <property type="entry name" value="IG_LIKE"/>
    <property type="match status" value="1"/>
</dbReference>
<proteinExistence type="predicted"/>
<name>A0A850WI26_PIACA</name>
<evidence type="ECO:0000259" key="4">
    <source>
        <dbReference type="PROSITE" id="PS50835"/>
    </source>
</evidence>
<comment type="caution">
    <text evidence="5">The sequence shown here is derived from an EMBL/GenBank/DDBJ whole genome shotgun (WGS) entry which is preliminary data.</text>
</comment>
<evidence type="ECO:0000313" key="6">
    <source>
        <dbReference type="Proteomes" id="UP000653271"/>
    </source>
</evidence>
<evidence type="ECO:0000256" key="3">
    <source>
        <dbReference type="ARBA" id="ARBA00043265"/>
    </source>
</evidence>
<dbReference type="GO" id="GO:0005576">
    <property type="term" value="C:extracellular region"/>
    <property type="evidence" value="ECO:0007669"/>
    <property type="project" value="UniProtKB-ARBA"/>
</dbReference>
<dbReference type="SUPFAM" id="SSF48726">
    <property type="entry name" value="Immunoglobulin"/>
    <property type="match status" value="1"/>
</dbReference>
<dbReference type="EMBL" id="WAAB01001307">
    <property type="protein sequence ID" value="NWH69910.1"/>
    <property type="molecule type" value="Genomic_DNA"/>
</dbReference>
<sequence length="105" mass="11695">GLWAQVRLMEAGGGLRAPGDSVVLSCHWTGLPNENYAVWWYRHPPGATLTWLSAMSYDSTRIKYGPSVQGRANVSWDNSQSKAFLSLLDLNHHDSAHYFCAVDTE</sequence>
<dbReference type="GO" id="GO:0019814">
    <property type="term" value="C:immunoglobulin complex"/>
    <property type="evidence" value="ECO:0007669"/>
    <property type="project" value="UniProtKB-KW"/>
</dbReference>
<keyword evidence="3" id="KW-1280">Immunoglobulin</keyword>